<dbReference type="Pfam" id="PF00078">
    <property type="entry name" value="RVT_1"/>
    <property type="match status" value="1"/>
</dbReference>
<reference evidence="2" key="2">
    <citation type="journal article" date="2012" name="Mol. Biol. Evol.">
        <title>Vertical Evolution and Horizontal Transfer of CR1 Non-LTR Retrotransposons and Tc1/mariner DNA Transposons in Lepidoptera Species.</title>
        <authorList>
            <person name="Sormacheva I."/>
            <person name="Smyshlyaev G."/>
            <person name="Mayorov V."/>
            <person name="Blinov A."/>
            <person name="Novikov A."/>
            <person name="Novikova O."/>
        </authorList>
    </citation>
    <scope>NUCLEOTIDE SEQUENCE</scope>
    <source>
        <strain evidence="2">SemCla.1_3_7_9</strain>
    </source>
</reference>
<feature type="non-terminal residue" evidence="2">
    <location>
        <position position="1"/>
    </location>
</feature>
<dbReference type="InterPro" id="IPR043502">
    <property type="entry name" value="DNA/RNA_pol_sf"/>
</dbReference>
<sequence>IPPFVIKNCSKELIKPLSLVFNTSLQSGVFPSVWKTAHIVPIFKSGEKSNCNNYRPISILSCLGKVFESIVVDVLYRHFSQLITPSQHGFVRNRSTTSNLLEYKNYICSAFAKRVQVDSIYTDFAKAFDKVNHKLLIWKLASYFGIHGNLLRWLESYLSKRSQLVAIKGFLSSPAAITS</sequence>
<organism evidence="2">
    <name type="scientific">Chiasmia clathrata</name>
    <dbReference type="NCBI Taxonomy" id="722671"/>
    <lineage>
        <taxon>Eukaryota</taxon>
        <taxon>Metazoa</taxon>
        <taxon>Ecdysozoa</taxon>
        <taxon>Arthropoda</taxon>
        <taxon>Hexapoda</taxon>
        <taxon>Insecta</taxon>
        <taxon>Pterygota</taxon>
        <taxon>Neoptera</taxon>
        <taxon>Endopterygota</taxon>
        <taxon>Lepidoptera</taxon>
        <taxon>Glossata</taxon>
        <taxon>Ditrysia</taxon>
        <taxon>Geometroidea</taxon>
        <taxon>Geometridae</taxon>
        <taxon>Ennominae</taxon>
        <taxon>Chiasmia</taxon>
    </lineage>
</organism>
<keyword evidence="2" id="KW-0695">RNA-directed DNA polymerase</keyword>
<accession>F2X000</accession>
<protein>
    <submittedName>
        <fullName evidence="2">Reverse transcriptase</fullName>
    </submittedName>
</protein>
<evidence type="ECO:0000313" key="2">
    <source>
        <dbReference type="EMBL" id="ADZ95975.1"/>
    </source>
</evidence>
<evidence type="ECO:0000259" key="1">
    <source>
        <dbReference type="Pfam" id="PF00078"/>
    </source>
</evidence>
<dbReference type="GO" id="GO:0003964">
    <property type="term" value="F:RNA-directed DNA polymerase activity"/>
    <property type="evidence" value="ECO:0007669"/>
    <property type="project" value="UniProtKB-KW"/>
</dbReference>
<feature type="non-terminal residue" evidence="2">
    <location>
        <position position="179"/>
    </location>
</feature>
<dbReference type="SUPFAM" id="SSF56672">
    <property type="entry name" value="DNA/RNA polymerases"/>
    <property type="match status" value="1"/>
</dbReference>
<feature type="domain" description="Reverse transcriptase" evidence="1">
    <location>
        <begin position="48"/>
        <end position="161"/>
    </location>
</feature>
<keyword evidence="2" id="KW-0548">Nucleotidyltransferase</keyword>
<dbReference type="CDD" id="cd01650">
    <property type="entry name" value="RT_nLTR_like"/>
    <property type="match status" value="1"/>
</dbReference>
<dbReference type="PANTHER" id="PTHR19446">
    <property type="entry name" value="REVERSE TRANSCRIPTASES"/>
    <property type="match status" value="1"/>
</dbReference>
<name>F2X000_9NEOP</name>
<reference evidence="2" key="1">
    <citation type="submission" date="2010-09" db="EMBL/GenBank/DDBJ databases">
        <title>Evidence of multiple events of horizontal transmission of mobile genetic elements between Bombyx and Maculinea.</title>
        <authorList>
            <person name="Novikova O.S."/>
            <person name="Sormacheva I.D."/>
            <person name="Smyshlyaev G.A."/>
            <person name="Mayorov V.I."/>
            <person name="Blinov A.G."/>
        </authorList>
    </citation>
    <scope>NUCLEOTIDE SEQUENCE</scope>
    <source>
        <strain evidence="2">SemCla.1_3_7_9</strain>
    </source>
</reference>
<proteinExistence type="predicted"/>
<keyword evidence="2" id="KW-0808">Transferase</keyword>
<dbReference type="AlphaFoldDB" id="F2X000"/>
<dbReference type="InterPro" id="IPR000477">
    <property type="entry name" value="RT_dom"/>
</dbReference>
<dbReference type="EMBL" id="HQ284539">
    <property type="protein sequence ID" value="ADZ95975.1"/>
    <property type="molecule type" value="Genomic_DNA"/>
</dbReference>